<accession>A0A2X2Y8U7</accession>
<evidence type="ECO:0000313" key="2">
    <source>
        <dbReference type="EMBL" id="SQB60017.1"/>
    </source>
</evidence>
<dbReference type="InterPro" id="IPR025272">
    <property type="entry name" value="SocA_Panacea"/>
</dbReference>
<dbReference type="RefSeq" id="WP_111926456.1">
    <property type="nucleotide sequence ID" value="NZ_CP028149.1"/>
</dbReference>
<name>A0A2X2Y8U7_CLOPF</name>
<organism evidence="2 3">
    <name type="scientific">Clostridium perfringens</name>
    <dbReference type="NCBI Taxonomy" id="1502"/>
    <lineage>
        <taxon>Bacteria</taxon>
        <taxon>Bacillati</taxon>
        <taxon>Bacillota</taxon>
        <taxon>Clostridia</taxon>
        <taxon>Eubacteriales</taxon>
        <taxon>Clostridiaceae</taxon>
        <taxon>Clostridium</taxon>
    </lineage>
</organism>
<dbReference type="Proteomes" id="UP000249986">
    <property type="component" value="Unassembled WGS sequence"/>
</dbReference>
<dbReference type="Pfam" id="PF13274">
    <property type="entry name" value="SocA_Panacea"/>
    <property type="match status" value="1"/>
</dbReference>
<reference evidence="2 3" key="1">
    <citation type="submission" date="2018-06" db="EMBL/GenBank/DDBJ databases">
        <authorList>
            <consortium name="Pathogen Informatics"/>
            <person name="Doyle S."/>
        </authorList>
    </citation>
    <scope>NUCLEOTIDE SEQUENCE [LARGE SCALE GENOMIC DNA]</scope>
    <source>
        <strain evidence="2 3">NCTC10719</strain>
    </source>
</reference>
<sequence length="242" mass="28918">MYYHYILMFSDYEQGTRKAYYKTFVDVKEMRKFRDEIKQIKGDFRNVTFSSHQVMTNSEQISSVPEYDRYFEGVEFYSEKELFERELGISTEITPSDILKYVLIEKECTKLKAMKLIYLIYERYLKETGQFLFKEDFLAWKLGPVSNSAYLKLSAYKYEDIKLEDKELEKAKLKLKLDRAFDKDRIIRCMDNVIKEFGDLSPNDLVNLTHEKERPWYKVKKSIGLGHSITKDVMLECVLINH</sequence>
<proteinExistence type="predicted"/>
<dbReference type="AlphaFoldDB" id="A0A2X2Y8U7"/>
<dbReference type="EMBL" id="UAWG01000012">
    <property type="protein sequence ID" value="SQB60017.1"/>
    <property type="molecule type" value="Genomic_DNA"/>
</dbReference>
<evidence type="ECO:0000313" key="3">
    <source>
        <dbReference type="Proteomes" id="UP000249986"/>
    </source>
</evidence>
<evidence type="ECO:0000259" key="1">
    <source>
        <dbReference type="Pfam" id="PF13274"/>
    </source>
</evidence>
<gene>
    <name evidence="2" type="ORF">NCTC10719_01570</name>
</gene>
<feature type="domain" description="Antitoxin SocA-like Panacea" evidence="1">
    <location>
        <begin position="114"/>
        <end position="216"/>
    </location>
</feature>
<protein>
    <submittedName>
        <fullName evidence="2">Prophage ps3 protein 01</fullName>
    </submittedName>
</protein>